<organism evidence="1 2">
    <name type="scientific">candidate division WOR-3 bacterium RBG_13_43_14</name>
    <dbReference type="NCBI Taxonomy" id="1802590"/>
    <lineage>
        <taxon>Bacteria</taxon>
        <taxon>Bacteria division WOR-3</taxon>
    </lineage>
</organism>
<evidence type="ECO:0008006" key="3">
    <source>
        <dbReference type="Google" id="ProtNLM"/>
    </source>
</evidence>
<accession>A0A1F4U1W0</accession>
<dbReference type="Gene3D" id="3.40.190.10">
    <property type="entry name" value="Periplasmic binding protein-like II"/>
    <property type="match status" value="2"/>
</dbReference>
<dbReference type="AlphaFoldDB" id="A0A1F4U1W0"/>
<name>A0A1F4U1W0_UNCW3</name>
<proteinExistence type="predicted"/>
<dbReference type="EMBL" id="MEUM01000160">
    <property type="protein sequence ID" value="OGC38926.1"/>
    <property type="molecule type" value="Genomic_DNA"/>
</dbReference>
<dbReference type="InterPro" id="IPR050490">
    <property type="entry name" value="Bact_solute-bd_prot1"/>
</dbReference>
<dbReference type="InterPro" id="IPR006059">
    <property type="entry name" value="SBP"/>
</dbReference>
<reference evidence="1 2" key="1">
    <citation type="journal article" date="2016" name="Nat. Commun.">
        <title>Thousands of microbial genomes shed light on interconnected biogeochemical processes in an aquifer system.</title>
        <authorList>
            <person name="Anantharaman K."/>
            <person name="Brown C.T."/>
            <person name="Hug L.A."/>
            <person name="Sharon I."/>
            <person name="Castelle C.J."/>
            <person name="Probst A.J."/>
            <person name="Thomas B.C."/>
            <person name="Singh A."/>
            <person name="Wilkins M.J."/>
            <person name="Karaoz U."/>
            <person name="Brodie E.L."/>
            <person name="Williams K.H."/>
            <person name="Hubbard S.S."/>
            <person name="Banfield J.F."/>
        </authorList>
    </citation>
    <scope>NUCLEOTIDE SEQUENCE [LARGE SCALE GENOMIC DNA]</scope>
</reference>
<comment type="caution">
    <text evidence="1">The sequence shown here is derived from an EMBL/GenBank/DDBJ whole genome shotgun (WGS) entry which is preliminary data.</text>
</comment>
<gene>
    <name evidence="1" type="ORF">A2Y85_08630</name>
</gene>
<dbReference type="Pfam" id="PF13416">
    <property type="entry name" value="SBP_bac_8"/>
    <property type="match status" value="1"/>
</dbReference>
<dbReference type="CDD" id="cd14748">
    <property type="entry name" value="PBP2_UgpB"/>
    <property type="match status" value="1"/>
</dbReference>
<evidence type="ECO:0000313" key="1">
    <source>
        <dbReference type="EMBL" id="OGC38926.1"/>
    </source>
</evidence>
<dbReference type="PANTHER" id="PTHR43649">
    <property type="entry name" value="ARABINOSE-BINDING PROTEIN-RELATED"/>
    <property type="match status" value="1"/>
</dbReference>
<dbReference type="PANTHER" id="PTHR43649:SF12">
    <property type="entry name" value="DIACETYLCHITOBIOSE BINDING PROTEIN DASA"/>
    <property type="match status" value="1"/>
</dbReference>
<sequence>MVKRGQVLPRISFSFLILLAITLTVCSNRSSKKVAVDFWHVMSGPLGRRLDEMIDEFNALHPAGRIVSVHMGSYDALVQKLMGAVASNNPPVIAQMYESWTDQFYEAGFLYPLEDFVKVDPGFALDDFFPVFIEDNTYNNKLVTLPFNKSIPVFYYNQDLIEQYGFQDFPENWEDFRKLCDTLRYSGVWPTSWPIDVWYFSTLLYQHGGALLDETGNPQFHDDAGIRVLEYIVDLVKDSLLYLNPGFQRQNEFLSGRVAIIPASVVSWAFVKDRPGFRMGVRPFPNGPRSATVIAGTNIGMFARSSNDQKNLAWQFIRWFLQAENQMRWTEASYYLPTRQSVRDLPAYHDFVSKNPGYAQIVDQLEYANTEPKTQIWFTGRIYLNEALEEAIRLERTPEQALNYAARRISVEQQ</sequence>
<dbReference type="Proteomes" id="UP000177025">
    <property type="component" value="Unassembled WGS sequence"/>
</dbReference>
<protein>
    <recommendedName>
        <fullName evidence="3">ABC transporter substrate-binding protein</fullName>
    </recommendedName>
</protein>
<dbReference type="SUPFAM" id="SSF53850">
    <property type="entry name" value="Periplasmic binding protein-like II"/>
    <property type="match status" value="1"/>
</dbReference>
<evidence type="ECO:0000313" key="2">
    <source>
        <dbReference type="Proteomes" id="UP000177025"/>
    </source>
</evidence>